<protein>
    <recommendedName>
        <fullName evidence="3">Amidoligase enzyme</fullName>
    </recommendedName>
</protein>
<dbReference type="AlphaFoldDB" id="A0A165DSI8"/>
<evidence type="ECO:0000313" key="1">
    <source>
        <dbReference type="EMBL" id="KZT53455.1"/>
    </source>
</evidence>
<dbReference type="PANTHER" id="PTHR36847">
    <property type="entry name" value="AMIDOLIGASE ENZYME"/>
    <property type="match status" value="1"/>
</dbReference>
<organism evidence="1 2">
    <name type="scientific">Calocera cornea HHB12733</name>
    <dbReference type="NCBI Taxonomy" id="1353952"/>
    <lineage>
        <taxon>Eukaryota</taxon>
        <taxon>Fungi</taxon>
        <taxon>Dikarya</taxon>
        <taxon>Basidiomycota</taxon>
        <taxon>Agaricomycotina</taxon>
        <taxon>Dacrymycetes</taxon>
        <taxon>Dacrymycetales</taxon>
        <taxon>Dacrymycetaceae</taxon>
        <taxon>Calocera</taxon>
    </lineage>
</organism>
<keyword evidence="2" id="KW-1185">Reference proteome</keyword>
<dbReference type="InterPro" id="IPR022025">
    <property type="entry name" value="Amidoligase_2"/>
</dbReference>
<reference evidence="1 2" key="1">
    <citation type="journal article" date="2016" name="Mol. Biol. Evol.">
        <title>Comparative Genomics of Early-Diverging Mushroom-Forming Fungi Provides Insights into the Origins of Lignocellulose Decay Capabilities.</title>
        <authorList>
            <person name="Nagy L.G."/>
            <person name="Riley R."/>
            <person name="Tritt A."/>
            <person name="Adam C."/>
            <person name="Daum C."/>
            <person name="Floudas D."/>
            <person name="Sun H."/>
            <person name="Yadav J.S."/>
            <person name="Pangilinan J."/>
            <person name="Larsson K.H."/>
            <person name="Matsuura K."/>
            <person name="Barry K."/>
            <person name="Labutti K."/>
            <person name="Kuo R."/>
            <person name="Ohm R.A."/>
            <person name="Bhattacharya S.S."/>
            <person name="Shirouzu T."/>
            <person name="Yoshinaga Y."/>
            <person name="Martin F.M."/>
            <person name="Grigoriev I.V."/>
            <person name="Hibbett D.S."/>
        </authorList>
    </citation>
    <scope>NUCLEOTIDE SEQUENCE [LARGE SCALE GENOMIC DNA]</scope>
    <source>
        <strain evidence="1 2">HHB12733</strain>
    </source>
</reference>
<dbReference type="EMBL" id="KV424037">
    <property type="protein sequence ID" value="KZT53455.1"/>
    <property type="molecule type" value="Genomic_DNA"/>
</dbReference>
<dbReference type="Pfam" id="PF12224">
    <property type="entry name" value="Amidoligase_2"/>
    <property type="match status" value="1"/>
</dbReference>
<evidence type="ECO:0008006" key="3">
    <source>
        <dbReference type="Google" id="ProtNLM"/>
    </source>
</evidence>
<dbReference type="Proteomes" id="UP000076842">
    <property type="component" value="Unassembled WGS sequence"/>
</dbReference>
<proteinExistence type="predicted"/>
<accession>A0A165DSI8</accession>
<evidence type="ECO:0000313" key="2">
    <source>
        <dbReference type="Proteomes" id="UP000076842"/>
    </source>
</evidence>
<dbReference type="PANTHER" id="PTHR36847:SF1">
    <property type="entry name" value="AMIDOLIGASE ENZYME"/>
    <property type="match status" value="1"/>
</dbReference>
<dbReference type="STRING" id="1353952.A0A165DSI8"/>
<dbReference type="InParanoid" id="A0A165DSI8"/>
<gene>
    <name evidence="1" type="ORF">CALCODRAFT_51589</name>
</gene>
<sequence>MARVTRPFALPAWTLIQIERIPMLLGHYKLPVPRHETVEMARKLSIGFEIECLAVLDTSAPGAIQRIIDLINNTAVHRARGFSSTYPPDETRWHVVRDRSIRSNDVSLHGVELIAPPVEDLPGTELLSPSTQMGWKMALQEVLHEVKSHLTLKVNVTTGLHVHVGPGINCKWDTQHLIKIALLFVFFEDQLDQWHPRHRWDQRRHHTRNYLASMRESRTCANLRDLDLVMRILAATDWQDLASLVNPCPYGMDVFDKNYKVNFGAVRLYGTVEFRQHAGTTCAREIVQWGEDLLALVRWAVRVDRWELVDMCLRHDQIQLRDLLVLAVRSESSPDATPPLYLSPTV</sequence>
<dbReference type="OrthoDB" id="412402at2759"/>
<name>A0A165DSI8_9BASI</name>